<evidence type="ECO:0000256" key="3">
    <source>
        <dbReference type="SAM" id="MobiDB-lite"/>
    </source>
</evidence>
<dbReference type="GO" id="GO:0030008">
    <property type="term" value="C:TRAPP complex"/>
    <property type="evidence" value="ECO:0007669"/>
    <property type="project" value="InterPro"/>
</dbReference>
<gene>
    <name evidence="4" type="ORF">BJ554DRAFT_7341</name>
</gene>
<dbReference type="AlphaFoldDB" id="A0A8H7ZWT5"/>
<name>A0A8H7ZWT5_9FUNG</name>
<dbReference type="Proteomes" id="UP000673691">
    <property type="component" value="Unassembled WGS sequence"/>
</dbReference>
<proteinExistence type="predicted"/>
<reference evidence="4 5" key="1">
    <citation type="journal article" name="Sci. Rep.">
        <title>Genome-scale phylogenetic analyses confirm Olpidium as the closest living zoosporic fungus to the non-flagellated, terrestrial fungi.</title>
        <authorList>
            <person name="Chang Y."/>
            <person name="Rochon D."/>
            <person name="Sekimoto S."/>
            <person name="Wang Y."/>
            <person name="Chovatia M."/>
            <person name="Sandor L."/>
            <person name="Salamov A."/>
            <person name="Grigoriev I.V."/>
            <person name="Stajich J.E."/>
            <person name="Spatafora J.W."/>
        </authorList>
    </citation>
    <scope>NUCLEOTIDE SEQUENCE [LARGE SCALE GENOMIC DNA]</scope>
    <source>
        <strain evidence="4">S191</strain>
    </source>
</reference>
<feature type="compositionally biased region" description="Polar residues" evidence="3">
    <location>
        <begin position="12"/>
        <end position="21"/>
    </location>
</feature>
<sequence>MRAAPSVHAITSKISPTSGTSTGIEVLEADTFTMYNFQTLTGEERGRDLRRSPHFDHVGARVVRRVGFKDTERPTPLPG</sequence>
<evidence type="ECO:0000313" key="4">
    <source>
        <dbReference type="EMBL" id="KAG5460592.1"/>
    </source>
</evidence>
<comment type="caution">
    <text evidence="4">The sequence shown here is derived from an EMBL/GenBank/DDBJ whole genome shotgun (WGS) entry which is preliminary data.</text>
</comment>
<dbReference type="OrthoDB" id="246406at2759"/>
<dbReference type="EMBL" id="JAEFCI010004988">
    <property type="protein sequence ID" value="KAG5460592.1"/>
    <property type="molecule type" value="Genomic_DNA"/>
</dbReference>
<evidence type="ECO:0000256" key="1">
    <source>
        <dbReference type="ARBA" id="ARBA00022448"/>
    </source>
</evidence>
<organism evidence="4 5">
    <name type="scientific">Olpidium bornovanus</name>
    <dbReference type="NCBI Taxonomy" id="278681"/>
    <lineage>
        <taxon>Eukaryota</taxon>
        <taxon>Fungi</taxon>
        <taxon>Fungi incertae sedis</taxon>
        <taxon>Olpidiomycota</taxon>
        <taxon>Olpidiomycotina</taxon>
        <taxon>Olpidiomycetes</taxon>
        <taxon>Olpidiales</taxon>
        <taxon>Olpidiaceae</taxon>
        <taxon>Olpidium</taxon>
    </lineage>
</organism>
<keyword evidence="5" id="KW-1185">Reference proteome</keyword>
<protein>
    <submittedName>
        <fullName evidence="4">Uncharacterized protein</fullName>
    </submittedName>
</protein>
<feature type="region of interest" description="Disordered" evidence="3">
    <location>
        <begin position="1"/>
        <end position="21"/>
    </location>
</feature>
<evidence type="ECO:0000256" key="2">
    <source>
        <dbReference type="ARBA" id="ARBA00022892"/>
    </source>
</evidence>
<accession>A0A8H7ZWT5</accession>
<dbReference type="Pfam" id="PF04099">
    <property type="entry name" value="Sybindin"/>
    <property type="match status" value="1"/>
</dbReference>
<dbReference type="GO" id="GO:0016192">
    <property type="term" value="P:vesicle-mediated transport"/>
    <property type="evidence" value="ECO:0007669"/>
    <property type="project" value="UniProtKB-KW"/>
</dbReference>
<keyword evidence="1" id="KW-0813">Transport</keyword>
<dbReference type="InterPro" id="IPR007233">
    <property type="entry name" value="TRAPPC"/>
</dbReference>
<evidence type="ECO:0000313" key="5">
    <source>
        <dbReference type="Proteomes" id="UP000673691"/>
    </source>
</evidence>
<keyword evidence="2" id="KW-0931">ER-Golgi transport</keyword>
<dbReference type="Gene3D" id="3.30.450.70">
    <property type="match status" value="1"/>
</dbReference>